<dbReference type="CDD" id="cd00338">
    <property type="entry name" value="Ser_Recombinase"/>
    <property type="match status" value="1"/>
</dbReference>
<dbReference type="PANTHER" id="PTHR30461:SF2">
    <property type="entry name" value="SERINE RECOMBINASE PINE-RELATED"/>
    <property type="match status" value="1"/>
</dbReference>
<evidence type="ECO:0000313" key="5">
    <source>
        <dbReference type="EMBL" id="EEQ05415.1"/>
    </source>
</evidence>
<dbReference type="PANTHER" id="PTHR30461">
    <property type="entry name" value="DNA-INVERTASE FROM LAMBDOID PROPHAGE"/>
    <property type="match status" value="1"/>
</dbReference>
<gene>
    <name evidence="5" type="ORF">yberc0001_15200</name>
</gene>
<dbReference type="Gene3D" id="3.40.50.1390">
    <property type="entry name" value="Resolvase, N-terminal catalytic domain"/>
    <property type="match status" value="1"/>
</dbReference>
<evidence type="ECO:0000313" key="6">
    <source>
        <dbReference type="Proteomes" id="UP000010319"/>
    </source>
</evidence>
<dbReference type="Pfam" id="PF07508">
    <property type="entry name" value="Recombinase"/>
    <property type="match status" value="1"/>
</dbReference>
<keyword evidence="6" id="KW-1185">Reference proteome</keyword>
<reference evidence="5" key="1">
    <citation type="submission" date="2008-12" db="EMBL/GenBank/DDBJ databases">
        <title>Annotation of the Yersinia bercovieri ATCC 43970 genome.</title>
        <authorList>
            <person name="Read T.D."/>
            <person name="Akmal A."/>
            <person name="Bishop-Lilly K."/>
            <person name="Chen P.E."/>
            <person name="Cook C."/>
            <person name="Kiley M.P."/>
            <person name="Lentz S."/>
            <person name="Mateczun A."/>
            <person name="Nagarajan N."/>
            <person name="Nolan N."/>
            <person name="Osborne B.I."/>
            <person name="Pop M."/>
            <person name="Sozhamannan S."/>
            <person name="Stewart A.C."/>
            <person name="Sulakvelidze A."/>
            <person name="Thomason B."/>
            <person name="Willner K."/>
            <person name="Zwick M.E."/>
        </authorList>
    </citation>
    <scope>NUCLEOTIDE SEQUENCE [LARGE SCALE GENOMIC DNA]</scope>
    <source>
        <strain evidence="5">ATCC 43970</strain>
    </source>
</reference>
<dbReference type="InterPro" id="IPR006119">
    <property type="entry name" value="Resolv_N"/>
</dbReference>
<protein>
    <recommendedName>
        <fullName evidence="7">Resolvase, N-terminal domain protein</fullName>
    </recommendedName>
</protein>
<organism evidence="5 6">
    <name type="scientific">Yersinia bercovieri ATCC 43970</name>
    <dbReference type="NCBI Taxonomy" id="349968"/>
    <lineage>
        <taxon>Bacteria</taxon>
        <taxon>Pseudomonadati</taxon>
        <taxon>Pseudomonadota</taxon>
        <taxon>Gammaproteobacteria</taxon>
        <taxon>Enterobacterales</taxon>
        <taxon>Yersiniaceae</taxon>
        <taxon>Yersinia</taxon>
    </lineage>
</organism>
<keyword evidence="2" id="KW-0233">DNA recombination</keyword>
<evidence type="ECO:0000256" key="2">
    <source>
        <dbReference type="ARBA" id="ARBA00023172"/>
    </source>
</evidence>
<name>A0ABP2E0R4_YERBE</name>
<dbReference type="SMART" id="SM00857">
    <property type="entry name" value="Resolvase"/>
    <property type="match status" value="1"/>
</dbReference>
<dbReference type="InterPro" id="IPR038109">
    <property type="entry name" value="DNA_bind_recomb_sf"/>
</dbReference>
<dbReference type="InterPro" id="IPR050639">
    <property type="entry name" value="SSR_resolvase"/>
</dbReference>
<dbReference type="Pfam" id="PF00239">
    <property type="entry name" value="Resolvase"/>
    <property type="match status" value="1"/>
</dbReference>
<dbReference type="SUPFAM" id="SSF53041">
    <property type="entry name" value="Resolvase-like"/>
    <property type="match status" value="1"/>
</dbReference>
<evidence type="ECO:0000259" key="4">
    <source>
        <dbReference type="PROSITE" id="PS51737"/>
    </source>
</evidence>
<feature type="domain" description="Recombinase" evidence="4">
    <location>
        <begin position="188"/>
        <end position="303"/>
    </location>
</feature>
<sequence>MPVSVFIITLVISMKKAIAYLRFSSSVQQYGDSLKRQNRLVTEWLEANPDYLLDDLTYKDLGISAYHGTHATRGAFSDFMVAVEGGYIEYGTVLLVESLDRLSREKIGEATERLKSILKAGIDVVTLSDHTHYTKDSLDDPYSLIKAILIAQRANEESEIKSRRMKSAWKKKREEAEASGKIITRSCPRWLKVSQSGDSFELIPEHARTIKEIFRLRLKGQSLNGIVKILNDKKVITLTGEIGVWNPSTIEKLLVNKALIGINVPSYRTIANGIQEIPGYFPRVISDTTFYAVREFKKPPFGKDKHTDNPYLINLFRSVMKCKACGHSIILNSIDGKGMGYYVCPMRRLHRCNTPSIRRDIADVNLITTVVIHADKFQTNSTSRESTRSLQDRNIEVLKSIDKLIEALQIAPEVTALAEKVKVLHKEFKSNEATIRAVKNKQRLAVSEDVTTLDLTLKEDREKCRRFIFKTFKEIVLDTENKTCDICFSNGFKLINFPLLKSISSEQLISALTYTDDSTLIL</sequence>
<evidence type="ECO:0000256" key="1">
    <source>
        <dbReference type="ARBA" id="ARBA00023125"/>
    </source>
</evidence>
<dbReference type="Proteomes" id="UP000010319">
    <property type="component" value="Unassembled WGS sequence"/>
</dbReference>
<proteinExistence type="predicted"/>
<dbReference type="PROSITE" id="PS51736">
    <property type="entry name" value="RECOMBINASES_3"/>
    <property type="match status" value="1"/>
</dbReference>
<dbReference type="InterPro" id="IPR011109">
    <property type="entry name" value="DNA_bind_recombinase_dom"/>
</dbReference>
<keyword evidence="1" id="KW-0238">DNA-binding</keyword>
<feature type="domain" description="Resolvase/invertase-type recombinase catalytic" evidence="3">
    <location>
        <begin position="16"/>
        <end position="176"/>
    </location>
</feature>
<dbReference type="InterPro" id="IPR036162">
    <property type="entry name" value="Resolvase-like_N_sf"/>
</dbReference>
<dbReference type="PROSITE" id="PS51737">
    <property type="entry name" value="RECOMBINASE_DNA_BIND"/>
    <property type="match status" value="1"/>
</dbReference>
<dbReference type="Gene3D" id="3.90.1750.20">
    <property type="entry name" value="Putative Large Serine Recombinase, Chain B, Domain 2"/>
    <property type="match status" value="1"/>
</dbReference>
<accession>A0ABP2E0R4</accession>
<evidence type="ECO:0000259" key="3">
    <source>
        <dbReference type="PROSITE" id="PS51736"/>
    </source>
</evidence>
<dbReference type="EMBL" id="AALC02000058">
    <property type="protein sequence ID" value="EEQ05415.1"/>
    <property type="molecule type" value="Genomic_DNA"/>
</dbReference>
<comment type="caution">
    <text evidence="5">The sequence shown here is derived from an EMBL/GenBank/DDBJ whole genome shotgun (WGS) entry which is preliminary data.</text>
</comment>
<evidence type="ECO:0008006" key="7">
    <source>
        <dbReference type="Google" id="ProtNLM"/>
    </source>
</evidence>